<feature type="compositionally biased region" description="Basic and acidic residues" evidence="1">
    <location>
        <begin position="26"/>
        <end position="35"/>
    </location>
</feature>
<sequence length="562" mass="61125">MSRSWSHIDLSQPLTPPAMPSPATNRIEHGMDRARRPSQVGEFIERLSFKLHRLFGNRKGSTGDASPSRDSTGRRSSSTSLNLHGPAPNLECHPEHPTWNGQSRLPNVSEYFDAIGEVGPSSFYNTADWVAFQETFQAGLHSPTMPNGNRDQDSQNIAGICGSQDFEFEPRMRKDSHFSFSDILKSRRPSKDKGKGRMVMGEAARSPQEEAPLLSGREPLVVTAPCLAQIGVLPRVSTEAVSPLTPKETQDIPQAEFTSLEHHPFSSTQTEEGRRNTNKTTVRQISPCHAISPFLWLQEHSASPASSVSSVDIPLASIRPEMSRRIAQAIAPRPASDSSVTDSKGHSVPILIPSNHSSRRSSSVIHGSARMTTHLLSPTPSETSLPSSTSSSSASLVQRDDQTDTIPSTPSLQPALASSPLTMQMLSLGPPKHDVHSPWESSEDMFRMSCESLDTGTGSLDLCSLPSPAISAGLGGSSNIKHIKAQEEEEEDQPDFSITHPAPLASVQANSSQDAHGMVTKEGMSKGGKGGSRWGEARASTCLEETRWWEDADEEERERLYM</sequence>
<evidence type="ECO:0000313" key="2">
    <source>
        <dbReference type="EMBL" id="EOA86311.1"/>
    </source>
</evidence>
<feature type="region of interest" description="Disordered" evidence="1">
    <location>
        <begin position="330"/>
        <end position="415"/>
    </location>
</feature>
<feature type="compositionally biased region" description="Low complexity" evidence="1">
    <location>
        <begin position="372"/>
        <end position="396"/>
    </location>
</feature>
<feature type="region of interest" description="Disordered" evidence="1">
    <location>
        <begin position="55"/>
        <end position="101"/>
    </location>
</feature>
<feature type="region of interest" description="Disordered" evidence="1">
    <location>
        <begin position="186"/>
        <end position="211"/>
    </location>
</feature>
<dbReference type="AlphaFoldDB" id="R0ING0"/>
<evidence type="ECO:0000256" key="1">
    <source>
        <dbReference type="SAM" id="MobiDB-lite"/>
    </source>
</evidence>
<dbReference type="HOGENOM" id="CLU_491872_0_0_1"/>
<dbReference type="Proteomes" id="UP000016935">
    <property type="component" value="Unassembled WGS sequence"/>
</dbReference>
<keyword evidence="3" id="KW-1185">Reference proteome</keyword>
<evidence type="ECO:0000313" key="3">
    <source>
        <dbReference type="Proteomes" id="UP000016935"/>
    </source>
</evidence>
<reference evidence="2 3" key="1">
    <citation type="journal article" date="2012" name="PLoS Pathog.">
        <title>Diverse lifestyles and strategies of plant pathogenesis encoded in the genomes of eighteen Dothideomycetes fungi.</title>
        <authorList>
            <person name="Ohm R.A."/>
            <person name="Feau N."/>
            <person name="Henrissat B."/>
            <person name="Schoch C.L."/>
            <person name="Horwitz B.A."/>
            <person name="Barry K.W."/>
            <person name="Condon B.J."/>
            <person name="Copeland A.C."/>
            <person name="Dhillon B."/>
            <person name="Glaser F."/>
            <person name="Hesse C.N."/>
            <person name="Kosti I."/>
            <person name="LaButti K."/>
            <person name="Lindquist E.A."/>
            <person name="Lucas S."/>
            <person name="Salamov A.A."/>
            <person name="Bradshaw R.E."/>
            <person name="Ciuffetti L."/>
            <person name="Hamelin R.C."/>
            <person name="Kema G.H.J."/>
            <person name="Lawrence C."/>
            <person name="Scott J.A."/>
            <person name="Spatafora J.W."/>
            <person name="Turgeon B.G."/>
            <person name="de Wit P.J.G.M."/>
            <person name="Zhong S."/>
            <person name="Goodwin S.B."/>
            <person name="Grigoriev I.V."/>
        </authorList>
    </citation>
    <scope>NUCLEOTIDE SEQUENCE [LARGE SCALE GENOMIC DNA]</scope>
    <source>
        <strain evidence="3">28A</strain>
    </source>
</reference>
<accession>R0ING0</accession>
<name>R0ING0_EXST2</name>
<proteinExistence type="predicted"/>
<dbReference type="RefSeq" id="XP_008025885.1">
    <property type="nucleotide sequence ID" value="XM_008027694.1"/>
</dbReference>
<feature type="region of interest" description="Disordered" evidence="1">
    <location>
        <begin position="507"/>
        <end position="538"/>
    </location>
</feature>
<feature type="region of interest" description="Disordered" evidence="1">
    <location>
        <begin position="1"/>
        <end position="35"/>
    </location>
</feature>
<feature type="compositionally biased region" description="Low complexity" evidence="1">
    <location>
        <begin position="66"/>
        <end position="80"/>
    </location>
</feature>
<dbReference type="EMBL" id="KB908593">
    <property type="protein sequence ID" value="EOA86311.1"/>
    <property type="molecule type" value="Genomic_DNA"/>
</dbReference>
<organism evidence="2 3">
    <name type="scientific">Exserohilum turcicum (strain 28A)</name>
    <name type="common">Northern leaf blight fungus</name>
    <name type="synonym">Setosphaeria turcica</name>
    <dbReference type="NCBI Taxonomy" id="671987"/>
    <lineage>
        <taxon>Eukaryota</taxon>
        <taxon>Fungi</taxon>
        <taxon>Dikarya</taxon>
        <taxon>Ascomycota</taxon>
        <taxon>Pezizomycotina</taxon>
        <taxon>Dothideomycetes</taxon>
        <taxon>Pleosporomycetidae</taxon>
        <taxon>Pleosporales</taxon>
        <taxon>Pleosporineae</taxon>
        <taxon>Pleosporaceae</taxon>
        <taxon>Exserohilum</taxon>
    </lineage>
</organism>
<dbReference type="OrthoDB" id="3685638at2759"/>
<reference evidence="2 3" key="2">
    <citation type="journal article" date="2013" name="PLoS Genet.">
        <title>Comparative genome structure, secondary metabolite, and effector coding capacity across Cochliobolus pathogens.</title>
        <authorList>
            <person name="Condon B.J."/>
            <person name="Leng Y."/>
            <person name="Wu D."/>
            <person name="Bushley K.E."/>
            <person name="Ohm R.A."/>
            <person name="Otillar R."/>
            <person name="Martin J."/>
            <person name="Schackwitz W."/>
            <person name="Grimwood J."/>
            <person name="MohdZainudin N."/>
            <person name="Xue C."/>
            <person name="Wang R."/>
            <person name="Manning V.A."/>
            <person name="Dhillon B."/>
            <person name="Tu Z.J."/>
            <person name="Steffenson B.J."/>
            <person name="Salamov A."/>
            <person name="Sun H."/>
            <person name="Lowry S."/>
            <person name="LaButti K."/>
            <person name="Han J."/>
            <person name="Copeland A."/>
            <person name="Lindquist E."/>
            <person name="Barry K."/>
            <person name="Schmutz J."/>
            <person name="Baker S.E."/>
            <person name="Ciuffetti L.M."/>
            <person name="Grigoriev I.V."/>
            <person name="Zhong S."/>
            <person name="Turgeon B.G."/>
        </authorList>
    </citation>
    <scope>NUCLEOTIDE SEQUENCE [LARGE SCALE GENOMIC DNA]</scope>
    <source>
        <strain evidence="3">28A</strain>
    </source>
</reference>
<protein>
    <submittedName>
        <fullName evidence="2">Uncharacterized protein</fullName>
    </submittedName>
</protein>
<gene>
    <name evidence="2" type="ORF">SETTUDRAFT_28327</name>
</gene>
<dbReference type="GeneID" id="19403234"/>